<organism evidence="1">
    <name type="scientific">uncultured Cytophagales bacterium</name>
    <dbReference type="NCBI Taxonomy" id="158755"/>
    <lineage>
        <taxon>Bacteria</taxon>
        <taxon>Pseudomonadati</taxon>
        <taxon>Bacteroidota</taxon>
        <taxon>Sphingobacteriia</taxon>
        <taxon>Sphingobacteriales</taxon>
        <taxon>environmental samples</taxon>
    </lineage>
</organism>
<protein>
    <submittedName>
        <fullName evidence="1">Uncharacterized protein</fullName>
    </submittedName>
</protein>
<evidence type="ECO:0000313" key="1">
    <source>
        <dbReference type="EMBL" id="CAA9295083.1"/>
    </source>
</evidence>
<name>A0A6J4K4N6_9SPHI</name>
<proteinExistence type="predicted"/>
<dbReference type="AlphaFoldDB" id="A0A6J4K4N6"/>
<sequence>MKQIEENREKAQLTWMAKKDLQFICGVVHNHRIEQLDVDQLGRLTEATRQLRSLIEAFAEEDRCPRALGA</sequence>
<reference evidence="1" key="1">
    <citation type="submission" date="2020-02" db="EMBL/GenBank/DDBJ databases">
        <authorList>
            <person name="Meier V. D."/>
        </authorList>
    </citation>
    <scope>NUCLEOTIDE SEQUENCE</scope>
    <source>
        <strain evidence="1">AVDCRST_MAG56</strain>
    </source>
</reference>
<gene>
    <name evidence="1" type="ORF">AVDCRST_MAG56-4945</name>
</gene>
<dbReference type="EMBL" id="CADCTQ010000411">
    <property type="protein sequence ID" value="CAA9295083.1"/>
    <property type="molecule type" value="Genomic_DNA"/>
</dbReference>
<accession>A0A6J4K4N6</accession>